<accession>A1CH56</accession>
<dbReference type="STRING" id="344612.A1CH56"/>
<evidence type="ECO:0000256" key="1">
    <source>
        <dbReference type="ARBA" id="ARBA00006298"/>
    </source>
</evidence>
<dbReference type="EMBL" id="DS027054">
    <property type="protein sequence ID" value="EAW10211.1"/>
    <property type="molecule type" value="Genomic_DNA"/>
</dbReference>
<organism evidence="2 3">
    <name type="scientific">Aspergillus clavatus (strain ATCC 1007 / CBS 513.65 / DSM 816 / NCTC 3887 / NRRL 1 / QM 1276 / 107)</name>
    <dbReference type="NCBI Taxonomy" id="344612"/>
    <lineage>
        <taxon>Eukaryota</taxon>
        <taxon>Fungi</taxon>
        <taxon>Dikarya</taxon>
        <taxon>Ascomycota</taxon>
        <taxon>Pezizomycotina</taxon>
        <taxon>Eurotiomycetes</taxon>
        <taxon>Eurotiomycetidae</taxon>
        <taxon>Eurotiales</taxon>
        <taxon>Aspergillaceae</taxon>
        <taxon>Aspergillus</taxon>
        <taxon>Aspergillus subgen. Fumigati</taxon>
    </lineage>
</organism>
<dbReference type="KEGG" id="act:ACLA_046770"/>
<dbReference type="RefSeq" id="XP_001271637.1">
    <property type="nucleotide sequence ID" value="XM_001271636.1"/>
</dbReference>
<evidence type="ECO:0000313" key="2">
    <source>
        <dbReference type="EMBL" id="EAW10211.1"/>
    </source>
</evidence>
<dbReference type="HOGENOM" id="CLU_013217_0_0_1"/>
<dbReference type="PANTHER" id="PTHR22767:SF3">
    <property type="entry name" value="N-ALPHA-ACETYLTRANSFERASE 25, NATB AUXILIARY SUBUNIT"/>
    <property type="match status" value="1"/>
</dbReference>
<dbReference type="InterPro" id="IPR019183">
    <property type="entry name" value="NAA25_NatB_aux_su"/>
</dbReference>
<name>A1CH56_ASPCL</name>
<dbReference type="Proteomes" id="UP000006701">
    <property type="component" value="Unassembled WGS sequence"/>
</dbReference>
<reference evidence="2 3" key="1">
    <citation type="journal article" date="2008" name="PLoS Genet.">
        <title>Genomic islands in the pathogenic filamentous fungus Aspergillus fumigatus.</title>
        <authorList>
            <person name="Fedorova N.D."/>
            <person name="Khaldi N."/>
            <person name="Joardar V.S."/>
            <person name="Maiti R."/>
            <person name="Amedeo P."/>
            <person name="Anderson M.J."/>
            <person name="Crabtree J."/>
            <person name="Silva J.C."/>
            <person name="Badger J.H."/>
            <person name="Albarraq A."/>
            <person name="Angiuoli S."/>
            <person name="Bussey H."/>
            <person name="Bowyer P."/>
            <person name="Cotty P.J."/>
            <person name="Dyer P.S."/>
            <person name="Egan A."/>
            <person name="Galens K."/>
            <person name="Fraser-Liggett C.M."/>
            <person name="Haas B.J."/>
            <person name="Inman J.M."/>
            <person name="Kent R."/>
            <person name="Lemieux S."/>
            <person name="Malavazi I."/>
            <person name="Orvis J."/>
            <person name="Roemer T."/>
            <person name="Ronning C.M."/>
            <person name="Sundaram J.P."/>
            <person name="Sutton G."/>
            <person name="Turner G."/>
            <person name="Venter J.C."/>
            <person name="White O.R."/>
            <person name="Whitty B.R."/>
            <person name="Youngman P."/>
            <person name="Wolfe K.H."/>
            <person name="Goldman G.H."/>
            <person name="Wortman J.R."/>
            <person name="Jiang B."/>
            <person name="Denning D.W."/>
            <person name="Nierman W.C."/>
        </authorList>
    </citation>
    <scope>NUCLEOTIDE SEQUENCE [LARGE SCALE GENOMIC DNA]</scope>
    <source>
        <strain evidence="3">ATCC 1007 / CBS 513.65 / DSM 816 / NCTC 3887 / NRRL 1</strain>
    </source>
</reference>
<dbReference type="eggNOG" id="KOG2053">
    <property type="taxonomic scope" value="Eukaryota"/>
</dbReference>
<dbReference type="VEuPathDB" id="FungiDB:ACLA_046770"/>
<comment type="similarity">
    <text evidence="1">Belongs to the MDM20/NAA25 family.</text>
</comment>
<proteinExistence type="inferred from homology"/>
<keyword evidence="3" id="KW-1185">Reference proteome</keyword>
<dbReference type="AlphaFoldDB" id="A1CH56"/>
<gene>
    <name evidence="2" type="ORF">ACLA_046770</name>
</gene>
<dbReference type="GO" id="GO:0031416">
    <property type="term" value="C:NatB complex"/>
    <property type="evidence" value="ECO:0007669"/>
    <property type="project" value="TreeGrafter"/>
</dbReference>
<sequence length="964" mass="108404">MSATNDAVFYRRNKQIQDAIDGQNLKQALQLIEKRMKKGEESRFLKAWKADILYRHADDAHRQRGLAETLNLCKAEPPTTDLDTLEILQETLQKIGGQEATMRGLWEKAAKAKPQDLELQLRWFSYGFEGDDWKSAQKAAMSLQSNFPKTRKYYFWAIFLSYLVAIDANSSEPERKLFGTLAYRMASKAADSVPTNPKELLSTPRAIQSAEELLLLIKICESQERHAEVAKLLDSENLGLNSRIVQNDWPFVGTKLSSLEKAEMWTEGLFYARGLLAIPTSEAEEKTLQERDDWAVWSVLVTSVQRINNVETTAEITQFIDEFIKAVPKSRNAQLARLDLLQWSVQSGTLKSEELINACQDYFNHNKNKLYCFGDLRKCLFGLDKESTASFVQYVSGAQGSEGKVCFHARSFGLTCQLTILQVNDPFEDVAAINALKLEYCFLLSANEADASQQKVEDFVSRCLQIFRSTKRPERAAGASTIESQPSDDLCLLAAMSLIRFSGNWVGSPERVMNTSLIRAAAILERLVLDSPHNYNALLLLVRIYLRLGAGSLALKTFSKLSVKQVQYETVAHNLFTRLATIHPHSAPPLVSAERKDFHPQSAFVQALNFYRNADATTNRNRTNGLEYGSYVNVEGTIDLQRRLKNSICRRMWALDVRRIQRLVGGDPVSRYDDLARDNTLLVDQRMFDAFMNCEAPSQPTFEERVRLGPLPKEQWVKSARVTDQLFSLLKDLTAQKPVSSEVDVPSLDDILDPDAKSEMTASEIENAKIHLQLLKVARFLSGSKSVSSEDIENCLSQVEQWLESSLREFALDDAKLSPITSKTAVFLQPETPSAPSWAYFHHIYLVLESLKALSMITTIALKKGSKVAKLPKDRMEKLTSLTREVFENARVNARALKLRMSQSGMLSSLVDLVLGGSGSGAEDARQFRAELEKTLDVAALELCCGELMESWEEAFNGLMAVKL</sequence>
<dbReference type="GeneID" id="4703862"/>
<dbReference type="PANTHER" id="PTHR22767">
    <property type="entry name" value="N-TERMINAL ACETYLTRANSFERASE-RELATED"/>
    <property type="match status" value="1"/>
</dbReference>
<dbReference type="Pfam" id="PF09797">
    <property type="entry name" value="NatB_MDM20"/>
    <property type="match status" value="1"/>
</dbReference>
<evidence type="ECO:0000313" key="3">
    <source>
        <dbReference type="Proteomes" id="UP000006701"/>
    </source>
</evidence>
<dbReference type="OrthoDB" id="1874341at2759"/>
<protein>
    <submittedName>
        <fullName evidence="2">Cytoskeleton organisation protein (Dec1), putative</fullName>
    </submittedName>
</protein>
<dbReference type="OMA" id="WKRREHQ"/>